<dbReference type="AlphaFoldDB" id="A0A380MLS8"/>
<evidence type="ECO:0000313" key="2">
    <source>
        <dbReference type="Proteomes" id="UP000254575"/>
    </source>
</evidence>
<gene>
    <name evidence="1" type="ORF">NCTC10717_00564</name>
</gene>
<evidence type="ECO:0000313" key="1">
    <source>
        <dbReference type="EMBL" id="SUO92463.1"/>
    </source>
</evidence>
<dbReference type="Proteomes" id="UP000254575">
    <property type="component" value="Unassembled WGS sequence"/>
</dbReference>
<name>A0A380MLS8_9GAMM</name>
<reference evidence="1 2" key="1">
    <citation type="submission" date="2018-06" db="EMBL/GenBank/DDBJ databases">
        <authorList>
            <consortium name="Pathogen Informatics"/>
            <person name="Doyle S."/>
        </authorList>
    </citation>
    <scope>NUCLEOTIDE SEQUENCE [LARGE SCALE GENOMIC DNA]</scope>
    <source>
        <strain evidence="1 2">NCTC10717</strain>
    </source>
</reference>
<protein>
    <submittedName>
        <fullName evidence="1">Uncharacterized protein</fullName>
    </submittedName>
</protein>
<organism evidence="1 2">
    <name type="scientific">Suttonella indologenes</name>
    <dbReference type="NCBI Taxonomy" id="13276"/>
    <lineage>
        <taxon>Bacteria</taxon>
        <taxon>Pseudomonadati</taxon>
        <taxon>Pseudomonadota</taxon>
        <taxon>Gammaproteobacteria</taxon>
        <taxon>Cardiobacteriales</taxon>
        <taxon>Cardiobacteriaceae</taxon>
        <taxon>Suttonella</taxon>
    </lineage>
</organism>
<dbReference type="EMBL" id="UHIA01000003">
    <property type="protein sequence ID" value="SUO92463.1"/>
    <property type="molecule type" value="Genomic_DNA"/>
</dbReference>
<sequence length="87" mass="9997">MGNKLPTLPCYSHSSYFAEVPEQYQRDENGNVVEKNGEPVLTEAWKDYTEKWGVPKMGNDGKYINHAVPKLVVPNKPNGEKYEEKHF</sequence>
<accession>A0A380MLS8</accession>
<proteinExistence type="predicted"/>
<keyword evidence="2" id="KW-1185">Reference proteome</keyword>